<accession>A0A4U1JCR5</accession>
<reference evidence="4 5" key="1">
    <citation type="submission" date="2019-04" db="EMBL/GenBank/DDBJ databases">
        <authorList>
            <person name="Li Y."/>
            <person name="Wang J."/>
        </authorList>
    </citation>
    <scope>NUCLEOTIDE SEQUENCE [LARGE SCALE GENOMIC DNA]</scope>
    <source>
        <strain evidence="4 5">DSM 14668</strain>
    </source>
</reference>
<gene>
    <name evidence="4" type="ORF">E8A74_20625</name>
</gene>
<name>A0A4U1JCR5_9BACT</name>
<organism evidence="4 5">
    <name type="scientific">Polyangium fumosum</name>
    <dbReference type="NCBI Taxonomy" id="889272"/>
    <lineage>
        <taxon>Bacteria</taxon>
        <taxon>Pseudomonadati</taxon>
        <taxon>Myxococcota</taxon>
        <taxon>Polyangia</taxon>
        <taxon>Polyangiales</taxon>
        <taxon>Polyangiaceae</taxon>
        <taxon>Polyangium</taxon>
    </lineage>
</organism>
<dbReference type="InterPro" id="IPR016187">
    <property type="entry name" value="CTDL_fold"/>
</dbReference>
<dbReference type="EMBL" id="SSMQ01000020">
    <property type="protein sequence ID" value="TKD06323.1"/>
    <property type="molecule type" value="Genomic_DNA"/>
</dbReference>
<feature type="chain" id="PRO_5020333883" description="Sulfatase-modifying factor enzyme-like domain-containing protein" evidence="2">
    <location>
        <begin position="25"/>
        <end position="384"/>
    </location>
</feature>
<dbReference type="PROSITE" id="PS51257">
    <property type="entry name" value="PROKAR_LIPOPROTEIN"/>
    <property type="match status" value="1"/>
</dbReference>
<keyword evidence="5" id="KW-1185">Reference proteome</keyword>
<feature type="region of interest" description="Disordered" evidence="1">
    <location>
        <begin position="26"/>
        <end position="89"/>
    </location>
</feature>
<feature type="compositionally biased region" description="Pro residues" evidence="1">
    <location>
        <begin position="32"/>
        <end position="45"/>
    </location>
</feature>
<dbReference type="Gene3D" id="3.90.1580.10">
    <property type="entry name" value="paralog of FGE (formylglycine-generating enzyme)"/>
    <property type="match status" value="1"/>
</dbReference>
<evidence type="ECO:0000256" key="2">
    <source>
        <dbReference type="SAM" id="SignalP"/>
    </source>
</evidence>
<evidence type="ECO:0000259" key="3">
    <source>
        <dbReference type="Pfam" id="PF03781"/>
    </source>
</evidence>
<feature type="domain" description="Sulfatase-modifying factor enzyme-like" evidence="3">
    <location>
        <begin position="150"/>
        <end position="309"/>
    </location>
</feature>
<dbReference type="AlphaFoldDB" id="A0A4U1JCR5"/>
<dbReference type="InterPro" id="IPR042095">
    <property type="entry name" value="SUMF_sf"/>
</dbReference>
<evidence type="ECO:0000256" key="1">
    <source>
        <dbReference type="SAM" id="MobiDB-lite"/>
    </source>
</evidence>
<feature type="compositionally biased region" description="Low complexity" evidence="1">
    <location>
        <begin position="64"/>
        <end position="77"/>
    </location>
</feature>
<protein>
    <recommendedName>
        <fullName evidence="3">Sulfatase-modifying factor enzyme-like domain-containing protein</fullName>
    </recommendedName>
</protein>
<dbReference type="Pfam" id="PF03781">
    <property type="entry name" value="FGE-sulfatase"/>
    <property type="match status" value="1"/>
</dbReference>
<evidence type="ECO:0000313" key="4">
    <source>
        <dbReference type="EMBL" id="TKD06323.1"/>
    </source>
</evidence>
<feature type="signal peptide" evidence="2">
    <location>
        <begin position="1"/>
        <end position="24"/>
    </location>
</feature>
<dbReference type="SUPFAM" id="SSF56436">
    <property type="entry name" value="C-type lectin-like"/>
    <property type="match status" value="1"/>
</dbReference>
<evidence type="ECO:0000313" key="5">
    <source>
        <dbReference type="Proteomes" id="UP000309215"/>
    </source>
</evidence>
<keyword evidence="2" id="KW-0732">Signal</keyword>
<comment type="caution">
    <text evidence="4">The sequence shown here is derived from an EMBL/GenBank/DDBJ whole genome shotgun (WGS) entry which is preliminary data.</text>
</comment>
<dbReference type="Proteomes" id="UP000309215">
    <property type="component" value="Unassembled WGS sequence"/>
</dbReference>
<proteinExistence type="predicted"/>
<dbReference type="RefSeq" id="WP_136930751.1">
    <property type="nucleotide sequence ID" value="NZ_SSMQ01000020.1"/>
</dbReference>
<dbReference type="OrthoDB" id="5496976at2"/>
<sequence>MRIVSSLPSIVAALVFVAACSAAAPEPVMGGSPPPPPPPAPPPAAAIPTEKPADAAPPDATGKTAEPAPATSAMATPAPTPVPSAEPSACPPDMQLVEGEYCTEVEHKCKKSWFDKSNKKTVCEEFEPTSKCVGKKVKKRYCVDTYEWPNQKGVRPEVMNRFHQAQIKCASVGKRMCTESEWNFACEGPEMKPFPHGYVRDAAKCNGDHLWDDPNMKKVAARDGDELARLWKGVPSGSQPNCISAFGVADMPANTDEVVASEQPKGSRHALYDSVHTGGPWYKGVRNQCRPKVYTHDEDFYYYFLSFRCCAEADGKATDPRTPWQIRDKWTVQKVEKRAGFTIAEMQKKLDQKKQGQCTCAAHDILCKTMCGTLLGPGAVDAKH</sequence>
<dbReference type="InterPro" id="IPR005532">
    <property type="entry name" value="SUMF_dom"/>
</dbReference>